<accession>A0ABY6P2Z0</accession>
<keyword evidence="3" id="KW-1185">Reference proteome</keyword>
<feature type="region of interest" description="Disordered" evidence="1">
    <location>
        <begin position="192"/>
        <end position="229"/>
    </location>
</feature>
<dbReference type="EMBL" id="CP110615">
    <property type="protein sequence ID" value="UZJ26017.1"/>
    <property type="molecule type" value="Genomic_DNA"/>
</dbReference>
<gene>
    <name evidence="2" type="ORF">RHODO2019_06180</name>
</gene>
<evidence type="ECO:0000313" key="3">
    <source>
        <dbReference type="Proteomes" id="UP001164965"/>
    </source>
</evidence>
<dbReference type="RefSeq" id="WP_265384121.1">
    <property type="nucleotide sequence ID" value="NZ_CP110615.1"/>
</dbReference>
<dbReference type="Proteomes" id="UP001164965">
    <property type="component" value="Chromosome"/>
</dbReference>
<evidence type="ECO:0000313" key="2">
    <source>
        <dbReference type="EMBL" id="UZJ26017.1"/>
    </source>
</evidence>
<protein>
    <submittedName>
        <fullName evidence="2">Uncharacterized protein</fullName>
    </submittedName>
</protein>
<evidence type="ECO:0000256" key="1">
    <source>
        <dbReference type="SAM" id="MobiDB-lite"/>
    </source>
</evidence>
<proteinExistence type="predicted"/>
<name>A0ABY6P2Z0_9NOCA</name>
<sequence>MDLSRALANELAVLTGALDDPEVDLQELVHRLGAVVGVSVSSFQGLRLTVVVDGYPFTLTAMGRGAGGTGPVVGASVLIALATATRPGPRSSVVFYAGTPGAFVDLAADAARQDPTPGAVILDAHLDDPDGEHPVSGSSGWAEISVINQALGVVMGGGRTLAQARVVLDARAAVSGLGIVVTAAAVVAAAATAPRNSPHDVDGGGGSDRADLDDDDPDGVVAGQSPDPR</sequence>
<organism evidence="2 3">
    <name type="scientific">Rhodococcus antarcticus</name>
    <dbReference type="NCBI Taxonomy" id="2987751"/>
    <lineage>
        <taxon>Bacteria</taxon>
        <taxon>Bacillati</taxon>
        <taxon>Actinomycetota</taxon>
        <taxon>Actinomycetes</taxon>
        <taxon>Mycobacteriales</taxon>
        <taxon>Nocardiaceae</taxon>
        <taxon>Rhodococcus</taxon>
    </lineage>
</organism>
<reference evidence="2" key="1">
    <citation type="submission" date="2022-10" db="EMBL/GenBank/DDBJ databases">
        <title>Rhodococcus sp.75.</title>
        <authorList>
            <person name="Sun M."/>
        </authorList>
    </citation>
    <scope>NUCLEOTIDE SEQUENCE</scope>
    <source>
        <strain evidence="2">75</strain>
    </source>
</reference>